<comment type="similarity">
    <text evidence="1">Belongs to the ABC transporter superfamily. ABCG family. Eye pigment precursor importer (TC 3.A.1.204) subfamily.</text>
</comment>
<dbReference type="Gene3D" id="3.40.50.300">
    <property type="entry name" value="P-loop containing nucleotide triphosphate hydrolases"/>
    <property type="match status" value="1"/>
</dbReference>
<organism evidence="4">
    <name type="scientific">Aphanomyces stellatus</name>
    <dbReference type="NCBI Taxonomy" id="120398"/>
    <lineage>
        <taxon>Eukaryota</taxon>
        <taxon>Sar</taxon>
        <taxon>Stramenopiles</taxon>
        <taxon>Oomycota</taxon>
        <taxon>Saprolegniomycetes</taxon>
        <taxon>Saprolegniales</taxon>
        <taxon>Verrucalvaceae</taxon>
        <taxon>Aphanomyces</taxon>
    </lineage>
</organism>
<gene>
    <name evidence="4" type="ORF">As57867_022671</name>
</gene>
<dbReference type="InterPro" id="IPR052215">
    <property type="entry name" value="Plant_ABCG"/>
</dbReference>
<keyword evidence="2" id="KW-0813">Transport</keyword>
<proteinExistence type="inferred from homology"/>
<sequence length="161" mass="17354">MKKRGFQLHAFHDKANQMTDRSFQGPSVGAAISEFTNPEMAEVNIQVDSTTDHPYKSAPASGVYPCTLSWENINYTVHGSTKDEKHILHNVTGRSAPGQLTAIMGPSGSGKTTLLDILADRVSSGAIAGDIHVNGRPRDSHFRLLASYVAQEDSLLGSFTV</sequence>
<feature type="non-terminal residue" evidence="4">
    <location>
        <position position="161"/>
    </location>
</feature>
<dbReference type="InterPro" id="IPR003439">
    <property type="entry name" value="ABC_transporter-like_ATP-bd"/>
</dbReference>
<name>A0A6A4XQD6_9STRA</name>
<dbReference type="GO" id="GO:0005524">
    <property type="term" value="F:ATP binding"/>
    <property type="evidence" value="ECO:0007669"/>
    <property type="project" value="InterPro"/>
</dbReference>
<reference evidence="4" key="1">
    <citation type="submission" date="2019-06" db="EMBL/GenBank/DDBJ databases">
        <title>Genomics analysis of Aphanomyces spp. identifies a new class of oomycete effector associated with host adaptation.</title>
        <authorList>
            <person name="Gaulin E."/>
        </authorList>
    </citation>
    <scope>NUCLEOTIDE SEQUENCE</scope>
    <source>
        <strain evidence="4">CBS 578.67</strain>
    </source>
</reference>
<dbReference type="Pfam" id="PF00005">
    <property type="entry name" value="ABC_tran"/>
    <property type="match status" value="1"/>
</dbReference>
<dbReference type="PANTHER" id="PTHR48042:SF11">
    <property type="entry name" value="ABC TRANSPORTER G FAMILY MEMBER 11"/>
    <property type="match status" value="1"/>
</dbReference>
<accession>A0A6A4XQD6</accession>
<dbReference type="PANTHER" id="PTHR48042">
    <property type="entry name" value="ABC TRANSPORTER G FAMILY MEMBER 11"/>
    <property type="match status" value="1"/>
</dbReference>
<dbReference type="InterPro" id="IPR027417">
    <property type="entry name" value="P-loop_NTPase"/>
</dbReference>
<dbReference type="AlphaFoldDB" id="A0A6A4XQD6"/>
<dbReference type="OrthoDB" id="66620at2759"/>
<dbReference type="SUPFAM" id="SSF52540">
    <property type="entry name" value="P-loop containing nucleoside triphosphate hydrolases"/>
    <property type="match status" value="1"/>
</dbReference>
<feature type="domain" description="ABC transporter" evidence="3">
    <location>
        <begin position="88"/>
        <end position="160"/>
    </location>
</feature>
<comment type="caution">
    <text evidence="4">The sequence shown here is derived from an EMBL/GenBank/DDBJ whole genome shotgun (WGS) entry which is preliminary data.</text>
</comment>
<evidence type="ECO:0000256" key="2">
    <source>
        <dbReference type="ARBA" id="ARBA00022448"/>
    </source>
</evidence>
<protein>
    <recommendedName>
        <fullName evidence="3">ABC transporter domain-containing protein</fullName>
    </recommendedName>
</protein>
<dbReference type="GO" id="GO:0016887">
    <property type="term" value="F:ATP hydrolysis activity"/>
    <property type="evidence" value="ECO:0007669"/>
    <property type="project" value="InterPro"/>
</dbReference>
<dbReference type="EMBL" id="VJMH01007184">
    <property type="protein sequence ID" value="KAF0685341.1"/>
    <property type="molecule type" value="Genomic_DNA"/>
</dbReference>
<evidence type="ECO:0000313" key="4">
    <source>
        <dbReference type="EMBL" id="KAF0685341.1"/>
    </source>
</evidence>
<evidence type="ECO:0000256" key="1">
    <source>
        <dbReference type="ARBA" id="ARBA00005814"/>
    </source>
</evidence>
<evidence type="ECO:0000259" key="3">
    <source>
        <dbReference type="Pfam" id="PF00005"/>
    </source>
</evidence>